<feature type="region of interest" description="Disordered" evidence="1">
    <location>
        <begin position="645"/>
        <end position="692"/>
    </location>
</feature>
<dbReference type="InterPro" id="IPR013498">
    <property type="entry name" value="Topo_IA_Znf"/>
</dbReference>
<dbReference type="Pfam" id="PF01396">
    <property type="entry name" value="Zn_ribbon_Top1"/>
    <property type="match status" value="1"/>
</dbReference>
<protein>
    <submittedName>
        <fullName evidence="4">Topoisomerase DNA-binding C4 zinc finger domain-containing protein</fullName>
    </submittedName>
</protein>
<dbReference type="Gene3D" id="3.30.65.10">
    <property type="entry name" value="Bacterial Topoisomerase I, domain 1"/>
    <property type="match status" value="1"/>
</dbReference>
<name>A0ABW8KC97_9GAMM</name>
<sequence length="723" mass="77752">MQSVQIGGKTTLLGKRIGRGGEGDVYAFATGGDQAIKVYKDNLRRSREGKVRAMVESRLAEKTNLVAFPVNVATDSAGAFTGFTMRLVAGYRAIHELYSPKSRKLHFPTADYRFLVRAAQNIARAVATVHQAGCVIGDFNHSGVLVSKDATVALIDADSFQFKLGGQAYPCVVGTEDFTPPELHGINLSQIERTVAHDNFGLAVAIFQLLCMGKHPYAGRYSGAGDLSLGEAIARHLFAYSVLRKDTTRTTPPPGAIKLEDFPPQLAAAFEAAFGLNPQARPSPATWVTLLGELETNLRQCSKVRTHYFPHAAKGCIWCRLTDQSGVEMFPQAHTSGPVPSGAPFDLAKISAAIRATPLPRPLDVLPTWSGDISAPSPALAEAKQGQAGQRTFGAIALAIALLGFIGAKGGFPLWIGLAIFGVYRLFSAKTNPAPLLKAFKEADSRVQSASLAFLRRIGYTEIFALRSELESCVVEYQRVEGELTKTLDRLRATREERQRTAFLDGFLIRRVKIHGIGPAKTATLASFGIESAADINYAAVRAVPGFGEALTGSLLQWRREQEAKFRYNPNPSPDDTLAENDARSSSANRKLGLQKKLQAGLAALQAAPANFAAKKASPDQALLHALLERARVERDCQTLGIAVPPHGSINVNVPPPAAPAPQPPAPPRPSYRPAQAPPKSSGTPSCPRCGSTMIRRRAHKGAHAGNQFWGCSRFPSCKGTRN</sequence>
<feature type="domain" description="Protein kinase" evidence="3">
    <location>
        <begin position="11"/>
        <end position="298"/>
    </location>
</feature>
<feature type="compositionally biased region" description="Pro residues" evidence="1">
    <location>
        <begin position="654"/>
        <end position="671"/>
    </location>
</feature>
<dbReference type="RefSeq" id="WP_404536180.1">
    <property type="nucleotide sequence ID" value="NZ_JADIKL010000002.1"/>
</dbReference>
<proteinExistence type="predicted"/>
<dbReference type="SUPFAM" id="SSF57783">
    <property type="entry name" value="Zinc beta-ribbon"/>
    <property type="match status" value="1"/>
</dbReference>
<feature type="region of interest" description="Disordered" evidence="1">
    <location>
        <begin position="566"/>
        <end position="589"/>
    </location>
</feature>
<keyword evidence="2" id="KW-1133">Transmembrane helix</keyword>
<dbReference type="PROSITE" id="PS50011">
    <property type="entry name" value="PROTEIN_KINASE_DOM"/>
    <property type="match status" value="1"/>
</dbReference>
<keyword evidence="2" id="KW-0472">Membrane</keyword>
<comment type="caution">
    <text evidence="4">The sequence shown here is derived from an EMBL/GenBank/DDBJ whole genome shotgun (WGS) entry which is preliminary data.</text>
</comment>
<keyword evidence="4" id="KW-0238">DNA-binding</keyword>
<dbReference type="Gene3D" id="1.10.510.10">
    <property type="entry name" value="Transferase(Phosphotransferase) domain 1"/>
    <property type="match status" value="1"/>
</dbReference>
<keyword evidence="5" id="KW-1185">Reference proteome</keyword>
<evidence type="ECO:0000256" key="2">
    <source>
        <dbReference type="SAM" id="Phobius"/>
    </source>
</evidence>
<dbReference type="GO" id="GO:0003677">
    <property type="term" value="F:DNA binding"/>
    <property type="evidence" value="ECO:0007669"/>
    <property type="project" value="UniProtKB-KW"/>
</dbReference>
<dbReference type="InterPro" id="IPR000719">
    <property type="entry name" value="Prot_kinase_dom"/>
</dbReference>
<reference evidence="4 5" key="1">
    <citation type="submission" date="2020-10" db="EMBL/GenBank/DDBJ databases">
        <title>Phylogeny of dyella-like bacteria.</title>
        <authorList>
            <person name="Fu J."/>
        </authorList>
    </citation>
    <scope>NUCLEOTIDE SEQUENCE [LARGE SCALE GENOMIC DNA]</scope>
    <source>
        <strain evidence="4 5">DKC-1</strain>
    </source>
</reference>
<organism evidence="4 5">
    <name type="scientific">Dyella agri</name>
    <dbReference type="NCBI Taxonomy" id="1926869"/>
    <lineage>
        <taxon>Bacteria</taxon>
        <taxon>Pseudomonadati</taxon>
        <taxon>Pseudomonadota</taxon>
        <taxon>Gammaproteobacteria</taxon>
        <taxon>Lysobacterales</taxon>
        <taxon>Rhodanobacteraceae</taxon>
        <taxon>Dyella</taxon>
    </lineage>
</organism>
<dbReference type="Pfam" id="PF00069">
    <property type="entry name" value="Pkinase"/>
    <property type="match status" value="1"/>
</dbReference>
<accession>A0ABW8KC97</accession>
<dbReference type="SUPFAM" id="SSF56112">
    <property type="entry name" value="Protein kinase-like (PK-like)"/>
    <property type="match status" value="1"/>
</dbReference>
<dbReference type="InterPro" id="IPR011009">
    <property type="entry name" value="Kinase-like_dom_sf"/>
</dbReference>
<evidence type="ECO:0000313" key="4">
    <source>
        <dbReference type="EMBL" id="MFK2929753.1"/>
    </source>
</evidence>
<keyword evidence="2" id="KW-0812">Transmembrane</keyword>
<dbReference type="EMBL" id="JADIKL010000002">
    <property type="protein sequence ID" value="MFK2929753.1"/>
    <property type="molecule type" value="Genomic_DNA"/>
</dbReference>
<feature type="transmembrane region" description="Helical" evidence="2">
    <location>
        <begin position="393"/>
        <end position="424"/>
    </location>
</feature>
<evidence type="ECO:0000259" key="3">
    <source>
        <dbReference type="PROSITE" id="PS50011"/>
    </source>
</evidence>
<gene>
    <name evidence="4" type="ORF">ISP14_03000</name>
</gene>
<evidence type="ECO:0000256" key="1">
    <source>
        <dbReference type="SAM" id="MobiDB-lite"/>
    </source>
</evidence>
<evidence type="ECO:0000313" key="5">
    <source>
        <dbReference type="Proteomes" id="UP001620397"/>
    </source>
</evidence>
<dbReference type="Proteomes" id="UP001620397">
    <property type="component" value="Unassembled WGS sequence"/>
</dbReference>